<evidence type="ECO:0000259" key="7">
    <source>
        <dbReference type="SMART" id="SM00563"/>
    </source>
</evidence>
<accession>A0A917A2L1</accession>
<feature type="domain" description="Phospholipid/glycerol acyltransferase" evidence="7">
    <location>
        <begin position="78"/>
        <end position="197"/>
    </location>
</feature>
<dbReference type="SUPFAM" id="SSF69593">
    <property type="entry name" value="Glycerol-3-phosphate (1)-acyltransferase"/>
    <property type="match status" value="1"/>
</dbReference>
<keyword evidence="9" id="KW-1185">Reference proteome</keyword>
<evidence type="ECO:0000256" key="4">
    <source>
        <dbReference type="ARBA" id="ARBA00023098"/>
    </source>
</evidence>
<dbReference type="CDD" id="cd07989">
    <property type="entry name" value="LPLAT_AGPAT-like"/>
    <property type="match status" value="1"/>
</dbReference>
<dbReference type="SMART" id="SM00563">
    <property type="entry name" value="PlsC"/>
    <property type="match status" value="1"/>
</dbReference>
<keyword evidence="6" id="KW-0812">Transmembrane</keyword>
<evidence type="ECO:0000313" key="9">
    <source>
        <dbReference type="Proteomes" id="UP000599688"/>
    </source>
</evidence>
<comment type="pathway">
    <text evidence="1">Lipid metabolism.</text>
</comment>
<keyword evidence="4" id="KW-0443">Lipid metabolism</keyword>
<feature type="transmembrane region" description="Helical" evidence="6">
    <location>
        <begin position="12"/>
        <end position="32"/>
    </location>
</feature>
<evidence type="ECO:0000256" key="1">
    <source>
        <dbReference type="ARBA" id="ARBA00005189"/>
    </source>
</evidence>
<dbReference type="Pfam" id="PF01553">
    <property type="entry name" value="Acyltransferase"/>
    <property type="match status" value="1"/>
</dbReference>
<dbReference type="GO" id="GO:0006654">
    <property type="term" value="P:phosphatidic acid biosynthetic process"/>
    <property type="evidence" value="ECO:0007669"/>
    <property type="project" value="TreeGrafter"/>
</dbReference>
<evidence type="ECO:0000256" key="5">
    <source>
        <dbReference type="ARBA" id="ARBA00023315"/>
    </source>
</evidence>
<dbReference type="AlphaFoldDB" id="A0A917A2L1"/>
<dbReference type="EMBL" id="BMGL01000016">
    <property type="protein sequence ID" value="GGE22267.1"/>
    <property type="molecule type" value="Genomic_DNA"/>
</dbReference>
<sequence>MKQLFNYILSAVYYLFFGLWLIVFHPIQWLCFNLFGYRAHKKSVDVFNWFLLKTLHILGTKITFENKFADQFQKGKPHIIVSNHQSMNDIPPLIWFLRELHPKFISKKELGKGIPSISYNLRHGGSILIDRKDSRQALTEIKKFTDYLNQTKHAAVIFPEGTRSKTGVPKKFSTNGLLMLFKYCPDAVVVPVSINNSWKLQRFGMFPLDLGVHLKITVQQPIPVKNFDPKELIQKVEQSVTNDLII</sequence>
<protein>
    <submittedName>
        <fullName evidence="8">1-acyl-sn-glycerol-3-phosphate acyltransferase</fullName>
    </submittedName>
</protein>
<name>A0A917A2L1_9FLAO</name>
<evidence type="ECO:0000313" key="8">
    <source>
        <dbReference type="EMBL" id="GGE22267.1"/>
    </source>
</evidence>
<reference evidence="8 9" key="1">
    <citation type="journal article" date="2014" name="Int. J. Syst. Evol. Microbiol.">
        <title>Complete genome sequence of Corynebacterium casei LMG S-19264T (=DSM 44701T), isolated from a smear-ripened cheese.</title>
        <authorList>
            <consortium name="US DOE Joint Genome Institute (JGI-PGF)"/>
            <person name="Walter F."/>
            <person name="Albersmeier A."/>
            <person name="Kalinowski J."/>
            <person name="Ruckert C."/>
        </authorList>
    </citation>
    <scope>NUCLEOTIDE SEQUENCE [LARGE SCALE GENOMIC DNA]</scope>
    <source>
        <strain evidence="8 9">CGMCC 1.12925</strain>
    </source>
</reference>
<gene>
    <name evidence="8" type="primary">plsC</name>
    <name evidence="8" type="ORF">GCM10010831_24110</name>
</gene>
<dbReference type="RefSeq" id="WP_188407124.1">
    <property type="nucleotide sequence ID" value="NZ_BMGL01000016.1"/>
</dbReference>
<keyword evidence="2" id="KW-0444">Lipid biosynthesis</keyword>
<keyword evidence="6" id="KW-0472">Membrane</keyword>
<proteinExistence type="predicted"/>
<dbReference type="Proteomes" id="UP000599688">
    <property type="component" value="Unassembled WGS sequence"/>
</dbReference>
<comment type="caution">
    <text evidence="8">The sequence shown here is derived from an EMBL/GenBank/DDBJ whole genome shotgun (WGS) entry which is preliminary data.</text>
</comment>
<keyword evidence="6" id="KW-1133">Transmembrane helix</keyword>
<dbReference type="PANTHER" id="PTHR10434:SF64">
    <property type="entry name" value="1-ACYL-SN-GLYCEROL-3-PHOSPHATE ACYLTRANSFERASE-RELATED"/>
    <property type="match status" value="1"/>
</dbReference>
<keyword evidence="3" id="KW-0808">Transferase</keyword>
<evidence type="ECO:0000256" key="3">
    <source>
        <dbReference type="ARBA" id="ARBA00022679"/>
    </source>
</evidence>
<dbReference type="PANTHER" id="PTHR10434">
    <property type="entry name" value="1-ACYL-SN-GLYCEROL-3-PHOSPHATE ACYLTRANSFERASE"/>
    <property type="match status" value="1"/>
</dbReference>
<dbReference type="GO" id="GO:0003841">
    <property type="term" value="F:1-acylglycerol-3-phosphate O-acyltransferase activity"/>
    <property type="evidence" value="ECO:0007669"/>
    <property type="project" value="TreeGrafter"/>
</dbReference>
<dbReference type="InterPro" id="IPR002123">
    <property type="entry name" value="Plipid/glycerol_acylTrfase"/>
</dbReference>
<organism evidence="8 9">
    <name type="scientific">Psychroflexus salis</name>
    <dbReference type="NCBI Taxonomy" id="1526574"/>
    <lineage>
        <taxon>Bacteria</taxon>
        <taxon>Pseudomonadati</taxon>
        <taxon>Bacteroidota</taxon>
        <taxon>Flavobacteriia</taxon>
        <taxon>Flavobacteriales</taxon>
        <taxon>Flavobacteriaceae</taxon>
        <taxon>Psychroflexus</taxon>
    </lineage>
</organism>
<evidence type="ECO:0000256" key="6">
    <source>
        <dbReference type="SAM" id="Phobius"/>
    </source>
</evidence>
<evidence type="ECO:0000256" key="2">
    <source>
        <dbReference type="ARBA" id="ARBA00022516"/>
    </source>
</evidence>
<keyword evidence="5 8" id="KW-0012">Acyltransferase</keyword>